<protein>
    <submittedName>
        <fullName evidence="1">Unnamed protein product</fullName>
    </submittedName>
</protein>
<organism evidence="1 2">
    <name type="scientific">Phytophthora lilii</name>
    <dbReference type="NCBI Taxonomy" id="2077276"/>
    <lineage>
        <taxon>Eukaryota</taxon>
        <taxon>Sar</taxon>
        <taxon>Stramenopiles</taxon>
        <taxon>Oomycota</taxon>
        <taxon>Peronosporomycetes</taxon>
        <taxon>Peronosporales</taxon>
        <taxon>Peronosporaceae</taxon>
        <taxon>Phytophthora</taxon>
    </lineage>
</organism>
<dbReference type="AlphaFoldDB" id="A0A9W6TBZ7"/>
<comment type="caution">
    <text evidence="1">The sequence shown here is derived from an EMBL/GenBank/DDBJ whole genome shotgun (WGS) entry which is preliminary data.</text>
</comment>
<evidence type="ECO:0000313" key="1">
    <source>
        <dbReference type="EMBL" id="GMF09592.1"/>
    </source>
</evidence>
<reference evidence="1" key="1">
    <citation type="submission" date="2023-04" db="EMBL/GenBank/DDBJ databases">
        <title>Phytophthora lilii NBRC 32176.</title>
        <authorList>
            <person name="Ichikawa N."/>
            <person name="Sato H."/>
            <person name="Tonouchi N."/>
        </authorList>
    </citation>
    <scope>NUCLEOTIDE SEQUENCE</scope>
    <source>
        <strain evidence="1">NBRC 32176</strain>
    </source>
</reference>
<sequence>MLTFSGSNKTPLQFQIEVHNGTNSTSSNASWIGNITNNDLRFGVNNSTSMILTTTGRRGLGTTSPSAPLHVPGSNNFVFGAGGTTVYRLKPDSGATESALGPITYSVAAIFGKYIACTAMAMTRPPIEEEHPDCTTRTHQASLR</sequence>
<dbReference type="EMBL" id="BSXW01000013">
    <property type="protein sequence ID" value="GMF09592.1"/>
    <property type="molecule type" value="Genomic_DNA"/>
</dbReference>
<dbReference type="OrthoDB" id="114608at2759"/>
<name>A0A9W6TBZ7_9STRA</name>
<keyword evidence="2" id="KW-1185">Reference proteome</keyword>
<gene>
    <name evidence="1" type="ORF">Plil01_000048300</name>
</gene>
<evidence type="ECO:0000313" key="2">
    <source>
        <dbReference type="Proteomes" id="UP001165083"/>
    </source>
</evidence>
<dbReference type="Proteomes" id="UP001165083">
    <property type="component" value="Unassembled WGS sequence"/>
</dbReference>
<accession>A0A9W6TBZ7</accession>
<proteinExistence type="predicted"/>